<evidence type="ECO:0000313" key="6">
    <source>
        <dbReference type="Proteomes" id="UP000018461"/>
    </source>
</evidence>
<dbReference type="SUPFAM" id="SSF46785">
    <property type="entry name" value="Winged helix' DNA-binding domain"/>
    <property type="match status" value="1"/>
</dbReference>
<dbReference type="GO" id="GO:0003677">
    <property type="term" value="F:DNA binding"/>
    <property type="evidence" value="ECO:0007669"/>
    <property type="project" value="UniProtKB-KW"/>
</dbReference>
<feature type="domain" description="HTH gntR-type" evidence="4">
    <location>
        <begin position="7"/>
        <end position="75"/>
    </location>
</feature>
<reference evidence="5" key="1">
    <citation type="submission" date="2011-08" db="EMBL/GenBank/DDBJ databases">
        <authorList>
            <consortium name="The Broad Institute Genome Sequencing Platform"/>
            <person name="Earl A."/>
            <person name="Ward D."/>
            <person name="Feldgarden M."/>
            <person name="Gevers D."/>
            <person name="Sizova M."/>
            <person name="Hazen A."/>
            <person name="Epstein S."/>
            <person name="Young S.K."/>
            <person name="Zeng Q."/>
            <person name="Gargeya S."/>
            <person name="Fitzgerald M."/>
            <person name="Haas B."/>
            <person name="Abouelleil A."/>
            <person name="Alvarado L."/>
            <person name="Arachchi H.M."/>
            <person name="Berlin A."/>
            <person name="Brown A."/>
            <person name="Chapman S.B."/>
            <person name="Chen Z."/>
            <person name="Dunbar C."/>
            <person name="Freedman E."/>
            <person name="Gearin G."/>
            <person name="Gellesch M."/>
            <person name="Goldberg J."/>
            <person name="Griggs A."/>
            <person name="Gujja S."/>
            <person name="Heiman D."/>
            <person name="Howarth C."/>
            <person name="Larson L."/>
            <person name="Lui A."/>
            <person name="MacDonald P.J.P."/>
            <person name="Montmayeur A."/>
            <person name="Murphy C."/>
            <person name="Neiman D."/>
            <person name="Pearson M."/>
            <person name="Priest M."/>
            <person name="Roberts A."/>
            <person name="Saif S."/>
            <person name="Shea T."/>
            <person name="Shenoy N."/>
            <person name="Sisk P."/>
            <person name="Stolte C."/>
            <person name="Sykes S."/>
            <person name="Wortman J."/>
            <person name="Nusbaum C."/>
            <person name="Birren B."/>
        </authorList>
    </citation>
    <scope>NUCLEOTIDE SEQUENCE</scope>
    <source>
        <strain evidence="5">ACB1</strain>
    </source>
</reference>
<dbReference type="InterPro" id="IPR036390">
    <property type="entry name" value="WH_DNA-bd_sf"/>
</dbReference>
<comment type="caution">
    <text evidence="5">The sequence shown here is derived from an EMBL/GenBank/DDBJ whole genome shotgun (WGS) entry which is preliminary data.</text>
</comment>
<dbReference type="STRING" id="796943.HMPREF9625_00645"/>
<accession>G9WMR2</accession>
<dbReference type="Gene3D" id="1.10.10.10">
    <property type="entry name" value="Winged helix-like DNA-binding domain superfamily/Winged helix DNA-binding domain"/>
    <property type="match status" value="1"/>
</dbReference>
<evidence type="ECO:0000256" key="3">
    <source>
        <dbReference type="ARBA" id="ARBA00023163"/>
    </source>
</evidence>
<dbReference type="PANTHER" id="PTHR38445">
    <property type="entry name" value="HTH-TYPE TRANSCRIPTIONAL REPRESSOR YTRA"/>
    <property type="match status" value="1"/>
</dbReference>
<evidence type="ECO:0000259" key="4">
    <source>
        <dbReference type="PROSITE" id="PS50949"/>
    </source>
</evidence>
<evidence type="ECO:0000256" key="1">
    <source>
        <dbReference type="ARBA" id="ARBA00023015"/>
    </source>
</evidence>
<name>G9WMR2_9FIRM</name>
<proteinExistence type="predicted"/>
<dbReference type="InterPro" id="IPR000524">
    <property type="entry name" value="Tscrpt_reg_HTH_GntR"/>
</dbReference>
<reference evidence="5" key="2">
    <citation type="submission" date="2013-03" db="EMBL/GenBank/DDBJ databases">
        <title>The Genome Sequence of Oribacterium sp. ACB1.</title>
        <authorList>
            <consortium name="The Broad Institute Genomics Platform"/>
            <consortium name="The Broad Institute Genome Sequencing Center for Infectious Disease"/>
            <person name="Earl A."/>
            <person name="Ward D."/>
            <person name="Feldgarden M."/>
            <person name="Gevers D."/>
            <person name="Sizova M."/>
            <person name="Hazen A."/>
            <person name="Epstein S."/>
            <person name="Walker B."/>
            <person name="Young S."/>
            <person name="Zeng Q."/>
            <person name="Gargeya S."/>
            <person name="Fitzgerald M."/>
            <person name="Haas B."/>
            <person name="Abouelleil A."/>
            <person name="Allen A.W."/>
            <person name="Alvarado L."/>
            <person name="Arachchi H.M."/>
            <person name="Berlin A.M."/>
            <person name="Chapman S.B."/>
            <person name="Gainer-Dewar J."/>
            <person name="Goldberg J."/>
            <person name="Griggs A."/>
            <person name="Gujja S."/>
            <person name="Hansen M."/>
            <person name="Howarth C."/>
            <person name="Imamovic A."/>
            <person name="Ireland A."/>
            <person name="Larimer J."/>
            <person name="McCowan C."/>
            <person name="Murphy C."/>
            <person name="Pearson M."/>
            <person name="Poon T.W."/>
            <person name="Priest M."/>
            <person name="Roberts A."/>
            <person name="Saif S."/>
            <person name="Shea T."/>
            <person name="Sisk P."/>
            <person name="Sykes S."/>
            <person name="Wortman J."/>
            <person name="Nusbaum C."/>
            <person name="Birren B."/>
        </authorList>
    </citation>
    <scope>NUCLEOTIDE SEQUENCE [LARGE SCALE GENOMIC DNA]</scope>
    <source>
        <strain evidence="5">ACB1</strain>
    </source>
</reference>
<dbReference type="Proteomes" id="UP000018461">
    <property type="component" value="Unassembled WGS sequence"/>
</dbReference>
<dbReference type="Pfam" id="PF00392">
    <property type="entry name" value="GntR"/>
    <property type="match status" value="1"/>
</dbReference>
<dbReference type="AlphaFoldDB" id="G9WMR2"/>
<dbReference type="PANTHER" id="PTHR38445:SF9">
    <property type="entry name" value="HTH-TYPE TRANSCRIPTIONAL REPRESSOR YTRA"/>
    <property type="match status" value="1"/>
</dbReference>
<organism evidence="5 6">
    <name type="scientific">Oribacterium parvum ACB1</name>
    <dbReference type="NCBI Taxonomy" id="796943"/>
    <lineage>
        <taxon>Bacteria</taxon>
        <taxon>Bacillati</taxon>
        <taxon>Bacillota</taxon>
        <taxon>Clostridia</taxon>
        <taxon>Lachnospirales</taxon>
        <taxon>Lachnospiraceae</taxon>
        <taxon>Oribacterium</taxon>
    </lineage>
</organism>
<evidence type="ECO:0000256" key="2">
    <source>
        <dbReference type="ARBA" id="ARBA00023125"/>
    </source>
</evidence>
<dbReference type="RefSeq" id="WP_009534506.1">
    <property type="nucleotide sequence ID" value="NZ_KE148312.1"/>
</dbReference>
<dbReference type="CDD" id="cd07377">
    <property type="entry name" value="WHTH_GntR"/>
    <property type="match status" value="1"/>
</dbReference>
<sequence>MQYKPSLPIYQQVEMDIIKDMLNGKLSPGSKMPSGRELALVYKINPNTAQRVYQELEHKGLCYTKRGMGTFVTEEEERLKTERIHLAKEYSREFLQRMKDLSVSKEQLRKYLEEELDASS</sequence>
<dbReference type="SMART" id="SM00345">
    <property type="entry name" value="HTH_GNTR"/>
    <property type="match status" value="1"/>
</dbReference>
<dbReference type="PATRIC" id="fig|796943.3.peg.1042"/>
<keyword evidence="2" id="KW-0238">DNA-binding</keyword>
<evidence type="ECO:0000313" key="5">
    <source>
        <dbReference type="EMBL" id="EHL11815.1"/>
    </source>
</evidence>
<keyword evidence="1" id="KW-0805">Transcription regulation</keyword>
<keyword evidence="6" id="KW-1185">Reference proteome</keyword>
<dbReference type="PROSITE" id="PS50949">
    <property type="entry name" value="HTH_GNTR"/>
    <property type="match status" value="1"/>
</dbReference>
<dbReference type="EMBL" id="AFZC02000003">
    <property type="protein sequence ID" value="EHL11815.1"/>
    <property type="molecule type" value="Genomic_DNA"/>
</dbReference>
<dbReference type="HOGENOM" id="CLU_017584_10_0_9"/>
<gene>
    <name evidence="5" type="ORF">HMPREF9625_00645</name>
</gene>
<keyword evidence="3" id="KW-0804">Transcription</keyword>
<dbReference type="GO" id="GO:0003700">
    <property type="term" value="F:DNA-binding transcription factor activity"/>
    <property type="evidence" value="ECO:0007669"/>
    <property type="project" value="InterPro"/>
</dbReference>
<protein>
    <recommendedName>
        <fullName evidence="4">HTH gntR-type domain-containing protein</fullName>
    </recommendedName>
</protein>
<dbReference type="InterPro" id="IPR036388">
    <property type="entry name" value="WH-like_DNA-bd_sf"/>
</dbReference>